<reference evidence="2" key="1">
    <citation type="journal article" date="2014" name="Front. Microbiol.">
        <title>High frequency of phylogenetically diverse reductive dehalogenase-homologous genes in deep subseafloor sedimentary metagenomes.</title>
        <authorList>
            <person name="Kawai M."/>
            <person name="Futagami T."/>
            <person name="Toyoda A."/>
            <person name="Takaki Y."/>
            <person name="Nishi S."/>
            <person name="Hori S."/>
            <person name="Arai W."/>
            <person name="Tsubouchi T."/>
            <person name="Morono Y."/>
            <person name="Uchiyama I."/>
            <person name="Ito T."/>
            <person name="Fujiyama A."/>
            <person name="Inagaki F."/>
            <person name="Takami H."/>
        </authorList>
    </citation>
    <scope>NUCLEOTIDE SEQUENCE</scope>
    <source>
        <strain evidence="2">Expedition CK06-06</strain>
    </source>
</reference>
<evidence type="ECO:0000256" key="1">
    <source>
        <dbReference type="SAM" id="MobiDB-lite"/>
    </source>
</evidence>
<organism evidence="2">
    <name type="scientific">marine sediment metagenome</name>
    <dbReference type="NCBI Taxonomy" id="412755"/>
    <lineage>
        <taxon>unclassified sequences</taxon>
        <taxon>metagenomes</taxon>
        <taxon>ecological metagenomes</taxon>
    </lineage>
</organism>
<sequence>RLDNPVPKKDFSNRGKGLSENKTSGNKEILS</sequence>
<accession>X1TUG3</accession>
<dbReference type="AlphaFoldDB" id="X1TUG3"/>
<feature type="compositionally biased region" description="Basic and acidic residues" evidence="1">
    <location>
        <begin position="1"/>
        <end position="19"/>
    </location>
</feature>
<protein>
    <submittedName>
        <fullName evidence="2">Uncharacterized protein</fullName>
    </submittedName>
</protein>
<feature type="region of interest" description="Disordered" evidence="1">
    <location>
        <begin position="1"/>
        <end position="31"/>
    </location>
</feature>
<evidence type="ECO:0000313" key="2">
    <source>
        <dbReference type="EMBL" id="GAI95001.1"/>
    </source>
</evidence>
<name>X1TUG3_9ZZZZ</name>
<feature type="compositionally biased region" description="Polar residues" evidence="1">
    <location>
        <begin position="20"/>
        <end position="31"/>
    </location>
</feature>
<comment type="caution">
    <text evidence="2">The sequence shown here is derived from an EMBL/GenBank/DDBJ whole genome shotgun (WGS) entry which is preliminary data.</text>
</comment>
<gene>
    <name evidence="2" type="ORF">S12H4_34958</name>
</gene>
<dbReference type="EMBL" id="BARW01020726">
    <property type="protein sequence ID" value="GAI95001.1"/>
    <property type="molecule type" value="Genomic_DNA"/>
</dbReference>
<proteinExistence type="predicted"/>
<feature type="non-terminal residue" evidence="2">
    <location>
        <position position="1"/>
    </location>
</feature>